<protein>
    <submittedName>
        <fullName evidence="1">Uncharacterized protein</fullName>
    </submittedName>
</protein>
<reference evidence="1" key="2">
    <citation type="submission" date="2020-06" db="EMBL/GenBank/DDBJ databases">
        <title>Helianthus annuus Genome sequencing and assembly Release 2.</title>
        <authorList>
            <person name="Gouzy J."/>
            <person name="Langlade N."/>
            <person name="Munos S."/>
        </authorList>
    </citation>
    <scope>NUCLEOTIDE SEQUENCE</scope>
    <source>
        <tissue evidence="1">Leaves</tissue>
    </source>
</reference>
<reference evidence="1" key="1">
    <citation type="journal article" date="2017" name="Nature">
        <title>The sunflower genome provides insights into oil metabolism, flowering and Asterid evolution.</title>
        <authorList>
            <person name="Badouin H."/>
            <person name="Gouzy J."/>
            <person name="Grassa C.J."/>
            <person name="Murat F."/>
            <person name="Staton S.E."/>
            <person name="Cottret L."/>
            <person name="Lelandais-Briere C."/>
            <person name="Owens G.L."/>
            <person name="Carrere S."/>
            <person name="Mayjonade B."/>
            <person name="Legrand L."/>
            <person name="Gill N."/>
            <person name="Kane N.C."/>
            <person name="Bowers J.E."/>
            <person name="Hubner S."/>
            <person name="Bellec A."/>
            <person name="Berard A."/>
            <person name="Berges H."/>
            <person name="Blanchet N."/>
            <person name="Boniface M.C."/>
            <person name="Brunel D."/>
            <person name="Catrice O."/>
            <person name="Chaidir N."/>
            <person name="Claudel C."/>
            <person name="Donnadieu C."/>
            <person name="Faraut T."/>
            <person name="Fievet G."/>
            <person name="Helmstetter N."/>
            <person name="King M."/>
            <person name="Knapp S.J."/>
            <person name="Lai Z."/>
            <person name="Le Paslier M.C."/>
            <person name="Lippi Y."/>
            <person name="Lorenzon L."/>
            <person name="Mandel J.R."/>
            <person name="Marage G."/>
            <person name="Marchand G."/>
            <person name="Marquand E."/>
            <person name="Bret-Mestries E."/>
            <person name="Morien E."/>
            <person name="Nambeesan S."/>
            <person name="Nguyen T."/>
            <person name="Pegot-Espagnet P."/>
            <person name="Pouilly N."/>
            <person name="Raftis F."/>
            <person name="Sallet E."/>
            <person name="Schiex T."/>
            <person name="Thomas J."/>
            <person name="Vandecasteele C."/>
            <person name="Vares D."/>
            <person name="Vear F."/>
            <person name="Vautrin S."/>
            <person name="Crespi M."/>
            <person name="Mangin B."/>
            <person name="Burke J.M."/>
            <person name="Salse J."/>
            <person name="Munos S."/>
            <person name="Vincourt P."/>
            <person name="Rieseberg L.H."/>
            <person name="Langlade N.B."/>
        </authorList>
    </citation>
    <scope>NUCLEOTIDE SEQUENCE</scope>
    <source>
        <tissue evidence="1">Leaves</tissue>
    </source>
</reference>
<dbReference type="Proteomes" id="UP000215914">
    <property type="component" value="Unassembled WGS sequence"/>
</dbReference>
<keyword evidence="2" id="KW-1185">Reference proteome</keyword>
<gene>
    <name evidence="1" type="ORF">HanXRQr2_Chr03g0137321</name>
</gene>
<comment type="caution">
    <text evidence="1">The sequence shown here is derived from an EMBL/GenBank/DDBJ whole genome shotgun (WGS) entry which is preliminary data.</text>
</comment>
<dbReference type="EMBL" id="MNCJ02000318">
    <property type="protein sequence ID" value="KAF5816716.1"/>
    <property type="molecule type" value="Genomic_DNA"/>
</dbReference>
<name>A0A9K3JJC6_HELAN</name>
<evidence type="ECO:0000313" key="2">
    <source>
        <dbReference type="Proteomes" id="UP000215914"/>
    </source>
</evidence>
<dbReference type="AlphaFoldDB" id="A0A9K3JJC6"/>
<dbReference type="Gramene" id="mRNA:HanXRQr2_Chr03g0137321">
    <property type="protein sequence ID" value="mRNA:HanXRQr2_Chr03g0137321"/>
    <property type="gene ID" value="HanXRQr2_Chr03g0137321"/>
</dbReference>
<evidence type="ECO:0000313" key="1">
    <source>
        <dbReference type="EMBL" id="KAF5816716.1"/>
    </source>
</evidence>
<sequence>MRRRCRRTRGVGRQRTRRKLKLTGDEEDVGVHDGVFSTTVFG</sequence>
<organism evidence="1 2">
    <name type="scientific">Helianthus annuus</name>
    <name type="common">Common sunflower</name>
    <dbReference type="NCBI Taxonomy" id="4232"/>
    <lineage>
        <taxon>Eukaryota</taxon>
        <taxon>Viridiplantae</taxon>
        <taxon>Streptophyta</taxon>
        <taxon>Embryophyta</taxon>
        <taxon>Tracheophyta</taxon>
        <taxon>Spermatophyta</taxon>
        <taxon>Magnoliopsida</taxon>
        <taxon>eudicotyledons</taxon>
        <taxon>Gunneridae</taxon>
        <taxon>Pentapetalae</taxon>
        <taxon>asterids</taxon>
        <taxon>campanulids</taxon>
        <taxon>Asterales</taxon>
        <taxon>Asteraceae</taxon>
        <taxon>Asteroideae</taxon>
        <taxon>Heliantheae alliance</taxon>
        <taxon>Heliantheae</taxon>
        <taxon>Helianthus</taxon>
    </lineage>
</organism>
<accession>A0A9K3JJC6</accession>
<proteinExistence type="predicted"/>